<keyword evidence="6 9" id="KW-0560">Oxidoreductase</keyword>
<dbReference type="EC" id="3.5.4.9" evidence="9"/>
<dbReference type="CDD" id="cd01080">
    <property type="entry name" value="NAD_bind_m-THF_DH_Cyclohyd"/>
    <property type="match status" value="1"/>
</dbReference>
<dbReference type="AlphaFoldDB" id="A0A1G2LBD0"/>
<keyword evidence="4 9" id="KW-0378">Hydrolase</keyword>
<evidence type="ECO:0000256" key="4">
    <source>
        <dbReference type="ARBA" id="ARBA00022801"/>
    </source>
</evidence>
<reference evidence="12 13" key="1">
    <citation type="journal article" date="2016" name="Nat. Commun.">
        <title>Thousands of microbial genomes shed light on interconnected biogeochemical processes in an aquifer system.</title>
        <authorList>
            <person name="Anantharaman K."/>
            <person name="Brown C.T."/>
            <person name="Hug L.A."/>
            <person name="Sharon I."/>
            <person name="Castelle C.J."/>
            <person name="Probst A.J."/>
            <person name="Thomas B.C."/>
            <person name="Singh A."/>
            <person name="Wilkins M.J."/>
            <person name="Karaoz U."/>
            <person name="Brodie E.L."/>
            <person name="Williams K.H."/>
            <person name="Hubbard S.S."/>
            <person name="Banfield J.F."/>
        </authorList>
    </citation>
    <scope>NUCLEOTIDE SEQUENCE [LARGE SCALE GENOMIC DNA]</scope>
</reference>
<dbReference type="EC" id="1.5.1.5" evidence="9"/>
<feature type="domain" description="Tetrahydrofolate dehydrogenase/cyclohydrolase catalytic" evidence="10">
    <location>
        <begin position="4"/>
        <end position="115"/>
    </location>
</feature>
<dbReference type="HAMAP" id="MF_01576">
    <property type="entry name" value="THF_DHG_CYH"/>
    <property type="match status" value="1"/>
</dbReference>
<evidence type="ECO:0000259" key="10">
    <source>
        <dbReference type="Pfam" id="PF00763"/>
    </source>
</evidence>
<evidence type="ECO:0000256" key="9">
    <source>
        <dbReference type="HAMAP-Rule" id="MF_01576"/>
    </source>
</evidence>
<feature type="domain" description="Tetrahydrofolate dehydrogenase/cyclohydrolase NAD(P)-binding" evidence="11">
    <location>
        <begin position="139"/>
        <end position="273"/>
    </location>
</feature>
<dbReference type="InterPro" id="IPR036291">
    <property type="entry name" value="NAD(P)-bd_dom_sf"/>
</dbReference>
<evidence type="ECO:0000256" key="7">
    <source>
        <dbReference type="ARBA" id="ARBA00023167"/>
    </source>
</evidence>
<comment type="subunit">
    <text evidence="9">Homodimer.</text>
</comment>
<feature type="binding site" evidence="9">
    <location>
        <begin position="160"/>
        <end position="162"/>
    </location>
    <ligand>
        <name>NADP(+)</name>
        <dbReference type="ChEBI" id="CHEBI:58349"/>
    </ligand>
</feature>
<dbReference type="InterPro" id="IPR020630">
    <property type="entry name" value="THF_DH/CycHdrlase_cat_dom"/>
</dbReference>
<dbReference type="PANTHER" id="PTHR48099">
    <property type="entry name" value="C-1-TETRAHYDROFOLATE SYNTHASE, CYTOPLASMIC-RELATED"/>
    <property type="match status" value="1"/>
</dbReference>
<feature type="binding site" evidence="9">
    <location>
        <position position="226"/>
    </location>
    <ligand>
        <name>NADP(+)</name>
        <dbReference type="ChEBI" id="CHEBI:58349"/>
    </ligand>
</feature>
<dbReference type="InterPro" id="IPR046346">
    <property type="entry name" value="Aminoacid_DH-like_N_sf"/>
</dbReference>
<evidence type="ECO:0000256" key="3">
    <source>
        <dbReference type="ARBA" id="ARBA00022755"/>
    </source>
</evidence>
<accession>A0A1G2LBD0</accession>
<dbReference type="GO" id="GO:0009086">
    <property type="term" value="P:methionine biosynthetic process"/>
    <property type="evidence" value="ECO:0007669"/>
    <property type="project" value="UniProtKB-KW"/>
</dbReference>
<dbReference type="Pfam" id="PF00763">
    <property type="entry name" value="THF_DHG_CYH"/>
    <property type="match status" value="1"/>
</dbReference>
<comment type="pathway">
    <text evidence="1 9">One-carbon metabolism; tetrahydrofolate interconversion.</text>
</comment>
<dbReference type="PANTHER" id="PTHR48099:SF5">
    <property type="entry name" value="C-1-TETRAHYDROFOLATE SYNTHASE, CYTOPLASMIC"/>
    <property type="match status" value="1"/>
</dbReference>
<evidence type="ECO:0000259" key="11">
    <source>
        <dbReference type="Pfam" id="PF02882"/>
    </source>
</evidence>
<sequence>MVLLDGKKLAGRMLDAVKNDVGALSKKPRLAVVVVGEDPVIRSFIREKKKAADRVGIDVRIYPFPADITTSALRGRIARIVHEKENSAVIIQLPLPSHINRQYILDAIPPEKDADVLSSRAIGNFAAGKGLVMPPVVGAVMALLEAHEVDWHHKHVAILGAGMLVGRPLALWLTREHAHFTVIGADVERDADRVRAADIVISGIGKPGIVTGEMIKEGATVIDAGTSESQGKVVGDVDTDSVRPKASFLSPVPGGVGPMTVAVLMRNVAALAQK</sequence>
<dbReference type="GO" id="GO:0004488">
    <property type="term" value="F:methylenetetrahydrofolate dehydrogenase (NADP+) activity"/>
    <property type="evidence" value="ECO:0007669"/>
    <property type="project" value="UniProtKB-UniRule"/>
</dbReference>
<dbReference type="InterPro" id="IPR000672">
    <property type="entry name" value="THF_DH/CycHdrlase"/>
</dbReference>
<evidence type="ECO:0000256" key="1">
    <source>
        <dbReference type="ARBA" id="ARBA00004777"/>
    </source>
</evidence>
<keyword evidence="2 9" id="KW-0554">One-carbon metabolism</keyword>
<comment type="caution">
    <text evidence="9">Lacks conserved residue(s) required for the propagation of feature annotation.</text>
</comment>
<dbReference type="EMBL" id="MHQR01000005">
    <property type="protein sequence ID" value="OHA08102.1"/>
    <property type="molecule type" value="Genomic_DNA"/>
</dbReference>
<dbReference type="Gene3D" id="3.40.50.10860">
    <property type="entry name" value="Leucine Dehydrogenase, chain A, domain 1"/>
    <property type="match status" value="1"/>
</dbReference>
<dbReference type="GO" id="GO:0006164">
    <property type="term" value="P:purine nucleotide biosynthetic process"/>
    <property type="evidence" value="ECO:0007669"/>
    <property type="project" value="UniProtKB-KW"/>
</dbReference>
<comment type="caution">
    <text evidence="12">The sequence shown here is derived from an EMBL/GenBank/DDBJ whole genome shotgun (WGS) entry which is preliminary data.</text>
</comment>
<evidence type="ECO:0000256" key="8">
    <source>
        <dbReference type="ARBA" id="ARBA00023268"/>
    </source>
</evidence>
<proteinExistence type="inferred from homology"/>
<gene>
    <name evidence="9" type="primary">folD</name>
    <name evidence="12" type="ORF">A3B34_02285</name>
</gene>
<dbReference type="Pfam" id="PF02882">
    <property type="entry name" value="THF_DHG_CYH_C"/>
    <property type="match status" value="1"/>
</dbReference>
<keyword evidence="8 9" id="KW-0511">Multifunctional enzyme</keyword>
<dbReference type="SUPFAM" id="SSF53223">
    <property type="entry name" value="Aminoacid dehydrogenase-like, N-terminal domain"/>
    <property type="match status" value="1"/>
</dbReference>
<dbReference type="InterPro" id="IPR020631">
    <property type="entry name" value="THF_DH/CycHdrlase_NAD-bd_dom"/>
</dbReference>
<dbReference type="GO" id="GO:0035999">
    <property type="term" value="P:tetrahydrofolate interconversion"/>
    <property type="evidence" value="ECO:0007669"/>
    <property type="project" value="UniProtKB-UniRule"/>
</dbReference>
<comment type="catalytic activity">
    <reaction evidence="9">
        <text>(6R)-5,10-methenyltetrahydrofolate + H2O = (6R)-10-formyltetrahydrofolate + H(+)</text>
        <dbReference type="Rhea" id="RHEA:23700"/>
        <dbReference type="ChEBI" id="CHEBI:15377"/>
        <dbReference type="ChEBI" id="CHEBI:15378"/>
        <dbReference type="ChEBI" id="CHEBI:57455"/>
        <dbReference type="ChEBI" id="CHEBI:195366"/>
        <dbReference type="EC" id="3.5.4.9"/>
    </reaction>
</comment>
<dbReference type="InterPro" id="IPR020867">
    <property type="entry name" value="THF_DH/CycHdrlase_CS"/>
</dbReference>
<dbReference type="GO" id="GO:0005829">
    <property type="term" value="C:cytosol"/>
    <property type="evidence" value="ECO:0007669"/>
    <property type="project" value="TreeGrafter"/>
</dbReference>
<dbReference type="PRINTS" id="PR00085">
    <property type="entry name" value="THFDHDRGNASE"/>
</dbReference>
<dbReference type="GO" id="GO:0000105">
    <property type="term" value="P:L-histidine biosynthetic process"/>
    <property type="evidence" value="ECO:0007669"/>
    <property type="project" value="UniProtKB-KW"/>
</dbReference>
<dbReference type="SUPFAM" id="SSF51735">
    <property type="entry name" value="NAD(P)-binding Rossmann-fold domains"/>
    <property type="match status" value="1"/>
</dbReference>
<evidence type="ECO:0000256" key="6">
    <source>
        <dbReference type="ARBA" id="ARBA00023002"/>
    </source>
</evidence>
<evidence type="ECO:0000313" key="12">
    <source>
        <dbReference type="EMBL" id="OHA08102.1"/>
    </source>
</evidence>
<comment type="catalytic activity">
    <reaction evidence="9">
        <text>(6R)-5,10-methylene-5,6,7,8-tetrahydrofolate + NADP(+) = (6R)-5,10-methenyltetrahydrofolate + NADPH</text>
        <dbReference type="Rhea" id="RHEA:22812"/>
        <dbReference type="ChEBI" id="CHEBI:15636"/>
        <dbReference type="ChEBI" id="CHEBI:57455"/>
        <dbReference type="ChEBI" id="CHEBI:57783"/>
        <dbReference type="ChEBI" id="CHEBI:58349"/>
        <dbReference type="EC" id="1.5.1.5"/>
    </reaction>
</comment>
<dbReference type="STRING" id="1802279.A3B34_02285"/>
<dbReference type="GO" id="GO:0004477">
    <property type="term" value="F:methenyltetrahydrofolate cyclohydrolase activity"/>
    <property type="evidence" value="ECO:0007669"/>
    <property type="project" value="UniProtKB-UniRule"/>
</dbReference>
<comment type="function">
    <text evidence="9">Catalyzes the oxidation of 5,10-methylenetetrahydrofolate to 5,10-methenyltetrahydrofolate and then the hydrolysis of 5,10-methenyltetrahydrofolate to 10-formyltetrahydrofolate.</text>
</comment>
<evidence type="ECO:0000256" key="2">
    <source>
        <dbReference type="ARBA" id="ARBA00022563"/>
    </source>
</evidence>
<name>A0A1G2LBD0_9BACT</name>
<dbReference type="PROSITE" id="PS00767">
    <property type="entry name" value="THF_DHG_CYH_2"/>
    <property type="match status" value="1"/>
</dbReference>
<comment type="similarity">
    <text evidence="9">Belongs to the tetrahydrofolate dehydrogenase/cyclohydrolase family.</text>
</comment>
<keyword evidence="7 9" id="KW-0486">Methionine biosynthesis</keyword>
<keyword evidence="9" id="KW-0368">Histidine biosynthesis</keyword>
<dbReference type="UniPathway" id="UPA00193"/>
<dbReference type="Proteomes" id="UP000176510">
    <property type="component" value="Unassembled WGS sequence"/>
</dbReference>
<keyword evidence="9" id="KW-0028">Amino-acid biosynthesis</keyword>
<keyword evidence="5 9" id="KW-0521">NADP</keyword>
<organism evidence="12 13">
    <name type="scientific">Candidatus Sungbacteria bacterium RIFCSPLOWO2_01_FULL_54_21</name>
    <dbReference type="NCBI Taxonomy" id="1802279"/>
    <lineage>
        <taxon>Bacteria</taxon>
        <taxon>Candidatus Sungiibacteriota</taxon>
    </lineage>
</organism>
<keyword evidence="3 9" id="KW-0658">Purine biosynthesis</keyword>
<protein>
    <recommendedName>
        <fullName evidence="9">Bifunctional protein FolD</fullName>
    </recommendedName>
    <domain>
        <recommendedName>
            <fullName evidence="9">Methylenetetrahydrofolate dehydrogenase</fullName>
            <ecNumber evidence="9">1.5.1.5</ecNumber>
        </recommendedName>
    </domain>
    <domain>
        <recommendedName>
            <fullName evidence="9">Methenyltetrahydrofolate cyclohydrolase</fullName>
            <ecNumber evidence="9">3.5.4.9</ecNumber>
        </recommendedName>
    </domain>
</protein>
<dbReference type="Gene3D" id="3.40.50.720">
    <property type="entry name" value="NAD(P)-binding Rossmann-like Domain"/>
    <property type="match status" value="1"/>
</dbReference>
<evidence type="ECO:0000313" key="13">
    <source>
        <dbReference type="Proteomes" id="UP000176510"/>
    </source>
</evidence>
<evidence type="ECO:0000256" key="5">
    <source>
        <dbReference type="ARBA" id="ARBA00022857"/>
    </source>
</evidence>